<feature type="region of interest" description="Disordered" evidence="1">
    <location>
        <begin position="15"/>
        <end position="132"/>
    </location>
</feature>
<feature type="compositionally biased region" description="Basic and acidic residues" evidence="1">
    <location>
        <begin position="42"/>
        <end position="56"/>
    </location>
</feature>
<organism evidence="2 3">
    <name type="scientific">Pleurodeles waltl</name>
    <name type="common">Iberian ribbed newt</name>
    <dbReference type="NCBI Taxonomy" id="8319"/>
    <lineage>
        <taxon>Eukaryota</taxon>
        <taxon>Metazoa</taxon>
        <taxon>Chordata</taxon>
        <taxon>Craniata</taxon>
        <taxon>Vertebrata</taxon>
        <taxon>Euteleostomi</taxon>
        <taxon>Amphibia</taxon>
        <taxon>Batrachia</taxon>
        <taxon>Caudata</taxon>
        <taxon>Salamandroidea</taxon>
        <taxon>Salamandridae</taxon>
        <taxon>Pleurodelinae</taxon>
        <taxon>Pleurodeles</taxon>
    </lineage>
</organism>
<feature type="compositionally biased region" description="Acidic residues" evidence="1">
    <location>
        <begin position="57"/>
        <end position="67"/>
    </location>
</feature>
<comment type="caution">
    <text evidence="2">The sequence shown here is derived from an EMBL/GenBank/DDBJ whole genome shotgun (WGS) entry which is preliminary data.</text>
</comment>
<dbReference type="Proteomes" id="UP001066276">
    <property type="component" value="Chromosome 5"/>
</dbReference>
<dbReference type="EMBL" id="JANPWB010000009">
    <property type="protein sequence ID" value="KAJ1156762.1"/>
    <property type="molecule type" value="Genomic_DNA"/>
</dbReference>
<gene>
    <name evidence="2" type="ORF">NDU88_009479</name>
</gene>
<reference evidence="2" key="1">
    <citation type="journal article" date="2022" name="bioRxiv">
        <title>Sequencing and chromosome-scale assembly of the giantPleurodeles waltlgenome.</title>
        <authorList>
            <person name="Brown T."/>
            <person name="Elewa A."/>
            <person name="Iarovenko S."/>
            <person name="Subramanian E."/>
            <person name="Araus A.J."/>
            <person name="Petzold A."/>
            <person name="Susuki M."/>
            <person name="Suzuki K.-i.T."/>
            <person name="Hayashi T."/>
            <person name="Toyoda A."/>
            <person name="Oliveira C."/>
            <person name="Osipova E."/>
            <person name="Leigh N.D."/>
            <person name="Simon A."/>
            <person name="Yun M.H."/>
        </authorList>
    </citation>
    <scope>NUCLEOTIDE SEQUENCE</scope>
    <source>
        <strain evidence="2">20211129_DDA</strain>
        <tissue evidence="2">Liver</tissue>
    </source>
</reference>
<sequence>MDVGRCNRVTTVLTSTTEVEPTGECPGGTLESDTCRSMHANQEVKRTYDEEGGGEKDAEEILEDITGEEGRIRRSPGDAASDGEDAEEDREDAATEGENVECSEYADNTKQAGGTKQRKGKEGTPGETETTRHAKALELGVALRMMAAYFSVLCSYHGLGTLRQVAAHRMATAFIFILHGCQENQILHILGSKSGKLLVWGREAVLLILGVEGMGKGIEAKDGFLGGGRCLPCIMGHHDL</sequence>
<evidence type="ECO:0000256" key="1">
    <source>
        <dbReference type="SAM" id="MobiDB-lite"/>
    </source>
</evidence>
<keyword evidence="3" id="KW-1185">Reference proteome</keyword>
<protein>
    <submittedName>
        <fullName evidence="2">Uncharacterized protein</fullName>
    </submittedName>
</protein>
<feature type="compositionally biased region" description="Acidic residues" evidence="1">
    <location>
        <begin position="81"/>
        <end position="101"/>
    </location>
</feature>
<accession>A0AAV7RWC7</accession>
<proteinExistence type="predicted"/>
<evidence type="ECO:0000313" key="3">
    <source>
        <dbReference type="Proteomes" id="UP001066276"/>
    </source>
</evidence>
<name>A0AAV7RWC7_PLEWA</name>
<evidence type="ECO:0000313" key="2">
    <source>
        <dbReference type="EMBL" id="KAJ1156762.1"/>
    </source>
</evidence>
<feature type="compositionally biased region" description="Basic and acidic residues" evidence="1">
    <location>
        <begin position="120"/>
        <end position="132"/>
    </location>
</feature>
<dbReference type="AlphaFoldDB" id="A0AAV7RWC7"/>